<dbReference type="InterPro" id="IPR020449">
    <property type="entry name" value="Tscrpt_reg_AraC-type_HTH"/>
</dbReference>
<gene>
    <name evidence="5" type="ORF">GNP93_14560</name>
</gene>
<dbReference type="GO" id="GO:0043565">
    <property type="term" value="F:sequence-specific DNA binding"/>
    <property type="evidence" value="ECO:0007669"/>
    <property type="project" value="InterPro"/>
</dbReference>
<keyword evidence="2" id="KW-0238">DNA-binding</keyword>
<protein>
    <submittedName>
        <fullName evidence="5">Helix-turn-helix domain-containing protein</fullName>
    </submittedName>
</protein>
<sequence length="528" mass="60519">MYAEGCECRMLYDSTQLHQLLFEYMSTEELKIPCRSQADVSTGDEYAFGFVQQDKIRVTLRARGQRLSGNVLGGDLFLIPPGSACTFDNLSANHTAALVVIRFQCVPKKLHVLPASPLPIFAERLELIRFRIPQVRSWIQDFIGDSGDDAAHYYQLQSHLYGLAAAYMTTIQKPKQPEAELLDYVEQTRQYMVERYNNPFDMEEIARLSGGGSSRFYQAFRRHTGLSPHKYMTKIRLDMSLSLLADSSLPILDVAHSVGYPDEYYFSRLFKKHMGMSPTEYALSARRKIACLAPIFLGDLSVLGITPHLVLERGWWEAPEEGLRKVAEEAPELIFIPPVTDDVHRALSRIAPVVMLDWKRYSWKERLLDISRALDISTVAERWLSYFEVKTENARYLVRKRLGDESVLLVNASGLGFRVFGMQMRKMKDLFYDDLQVTPPALVRNMSFLDVASVQGLSELDSDHVVFLVDIADSEDRCAELEHHWRSLNRDRPKKNCFFIRTRQPLMNNAAVHESLVDQMVSHLVQYT</sequence>
<dbReference type="PANTHER" id="PTHR46796">
    <property type="entry name" value="HTH-TYPE TRANSCRIPTIONAL ACTIVATOR RHAS-RELATED"/>
    <property type="match status" value="1"/>
</dbReference>
<accession>A0A7X3CU86</accession>
<organism evidence="5 6">
    <name type="scientific">Paenibacillus validus</name>
    <dbReference type="NCBI Taxonomy" id="44253"/>
    <lineage>
        <taxon>Bacteria</taxon>
        <taxon>Bacillati</taxon>
        <taxon>Bacillota</taxon>
        <taxon>Bacilli</taxon>
        <taxon>Bacillales</taxon>
        <taxon>Paenibacillaceae</taxon>
        <taxon>Paenibacillus</taxon>
    </lineage>
</organism>
<dbReference type="SUPFAM" id="SSF53807">
    <property type="entry name" value="Helical backbone' metal receptor"/>
    <property type="match status" value="1"/>
</dbReference>
<keyword evidence="1" id="KW-0805">Transcription regulation</keyword>
<dbReference type="PRINTS" id="PR00032">
    <property type="entry name" value="HTHARAC"/>
</dbReference>
<evidence type="ECO:0000313" key="6">
    <source>
        <dbReference type="Proteomes" id="UP000450917"/>
    </source>
</evidence>
<keyword evidence="3" id="KW-0804">Transcription</keyword>
<evidence type="ECO:0000259" key="4">
    <source>
        <dbReference type="PROSITE" id="PS01124"/>
    </source>
</evidence>
<evidence type="ECO:0000256" key="2">
    <source>
        <dbReference type="ARBA" id="ARBA00023125"/>
    </source>
</evidence>
<dbReference type="Gene3D" id="3.40.50.1980">
    <property type="entry name" value="Nitrogenase molybdenum iron protein domain"/>
    <property type="match status" value="1"/>
</dbReference>
<dbReference type="AlphaFoldDB" id="A0A7X3CU86"/>
<dbReference type="InterPro" id="IPR018060">
    <property type="entry name" value="HTH_AraC"/>
</dbReference>
<keyword evidence="6" id="KW-1185">Reference proteome</keyword>
<dbReference type="InterPro" id="IPR050204">
    <property type="entry name" value="AraC_XylS_family_regulators"/>
</dbReference>
<dbReference type="Proteomes" id="UP000450917">
    <property type="component" value="Unassembled WGS sequence"/>
</dbReference>
<feature type="domain" description="HTH araC/xylS-type" evidence="4">
    <location>
        <begin position="186"/>
        <end position="284"/>
    </location>
</feature>
<dbReference type="SMART" id="SM00342">
    <property type="entry name" value="HTH_ARAC"/>
    <property type="match status" value="1"/>
</dbReference>
<evidence type="ECO:0000313" key="5">
    <source>
        <dbReference type="EMBL" id="MUG71892.1"/>
    </source>
</evidence>
<proteinExistence type="predicted"/>
<dbReference type="Pfam" id="PF12833">
    <property type="entry name" value="HTH_18"/>
    <property type="match status" value="1"/>
</dbReference>
<evidence type="ECO:0000256" key="3">
    <source>
        <dbReference type="ARBA" id="ARBA00023163"/>
    </source>
</evidence>
<comment type="caution">
    <text evidence="5">The sequence shown here is derived from an EMBL/GenBank/DDBJ whole genome shotgun (WGS) entry which is preliminary data.</text>
</comment>
<dbReference type="GO" id="GO:0003700">
    <property type="term" value="F:DNA-binding transcription factor activity"/>
    <property type="evidence" value="ECO:0007669"/>
    <property type="project" value="InterPro"/>
</dbReference>
<evidence type="ECO:0000256" key="1">
    <source>
        <dbReference type="ARBA" id="ARBA00023015"/>
    </source>
</evidence>
<dbReference type="InterPro" id="IPR018062">
    <property type="entry name" value="HTH_AraC-typ_CS"/>
</dbReference>
<dbReference type="InterPro" id="IPR009057">
    <property type="entry name" value="Homeodomain-like_sf"/>
</dbReference>
<dbReference type="PROSITE" id="PS01124">
    <property type="entry name" value="HTH_ARAC_FAMILY_2"/>
    <property type="match status" value="1"/>
</dbReference>
<name>A0A7X3CU86_9BACL</name>
<dbReference type="PROSITE" id="PS00041">
    <property type="entry name" value="HTH_ARAC_FAMILY_1"/>
    <property type="match status" value="1"/>
</dbReference>
<dbReference type="Gene3D" id="1.10.10.60">
    <property type="entry name" value="Homeodomain-like"/>
    <property type="match status" value="2"/>
</dbReference>
<reference evidence="5 6" key="1">
    <citation type="submission" date="2019-11" db="EMBL/GenBank/DDBJ databases">
        <title>Draft genome sequences of five Paenibacillus species of dairy origin.</title>
        <authorList>
            <person name="Olajide A.M."/>
            <person name="Chen S."/>
            <person name="Lapointe G."/>
        </authorList>
    </citation>
    <scope>NUCLEOTIDE SEQUENCE [LARGE SCALE GENOMIC DNA]</scope>
    <source>
        <strain evidence="5 6">2CS3</strain>
    </source>
</reference>
<dbReference type="EMBL" id="WNZX01000011">
    <property type="protein sequence ID" value="MUG71892.1"/>
    <property type="molecule type" value="Genomic_DNA"/>
</dbReference>
<dbReference type="SUPFAM" id="SSF46689">
    <property type="entry name" value="Homeodomain-like"/>
    <property type="match status" value="2"/>
</dbReference>